<feature type="domain" description="Transglycosylase SLT" evidence="2">
    <location>
        <begin position="82"/>
        <end position="178"/>
    </location>
</feature>
<proteinExistence type="inferred from homology"/>
<keyword evidence="6" id="KW-1185">Reference proteome</keyword>
<dbReference type="PANTHER" id="PTHR37423:SF5">
    <property type="entry name" value="SOLUBLE LYTIC MUREIN TRANSGLYCOSYLASE"/>
    <property type="match status" value="1"/>
</dbReference>
<reference evidence="4" key="1">
    <citation type="submission" date="2018-10" db="EMBL/GenBank/DDBJ databases">
        <authorList>
            <person name="Vincent A.T."/>
            <person name="Schiettekatte O."/>
            <person name="Bourhy P."/>
            <person name="Veyrier F.J."/>
            <person name="Picardeau M."/>
        </authorList>
    </citation>
    <scope>NUCLEOTIDE SEQUENCE</scope>
    <source>
        <strain evidence="4">201800281</strain>
    </source>
</reference>
<gene>
    <name evidence="3" type="ORF">EHQ23_12380</name>
    <name evidence="4" type="ORF">EHQ26_08510</name>
</gene>
<dbReference type="Proteomes" id="UP000297394">
    <property type="component" value="Unassembled WGS sequence"/>
</dbReference>
<sequence>MRKRNSLTQILGTGLLIVIFLTESYGKISSAGLSVRNESSKRKLEVYIAKNRPSLSSRERLELVSAMENAALNLRLPAGQKQERYDKLGFLVGLVHTESQFHRRAKSHKGALGLMQVMPTTAKWLAEKEGIPFSGAKDLYDPETNLYIGVLYLNYLIERTDSLEAALLSYNAGLGGYKRFGGIPEYSRSVYRYYEEWKSMPTPTQSLISETVASLLSI</sequence>
<evidence type="ECO:0000313" key="4">
    <source>
        <dbReference type="EMBL" id="TGK92635.1"/>
    </source>
</evidence>
<comment type="similarity">
    <text evidence="1">Belongs to the transglycosylase Slt family.</text>
</comment>
<accession>A0A4R9IPP2</accession>
<comment type="caution">
    <text evidence="3">The sequence shown here is derived from an EMBL/GenBank/DDBJ whole genome shotgun (WGS) entry which is preliminary data.</text>
</comment>
<dbReference type="Pfam" id="PF01464">
    <property type="entry name" value="SLT"/>
    <property type="match status" value="1"/>
</dbReference>
<evidence type="ECO:0000313" key="3">
    <source>
        <dbReference type="EMBL" id="TGK85442.1"/>
    </source>
</evidence>
<dbReference type="CDD" id="cd16896">
    <property type="entry name" value="LT_Slt70-like"/>
    <property type="match status" value="1"/>
</dbReference>
<dbReference type="PANTHER" id="PTHR37423">
    <property type="entry name" value="SOLUBLE LYTIC MUREIN TRANSGLYCOSYLASE-RELATED"/>
    <property type="match status" value="1"/>
</dbReference>
<dbReference type="OrthoDB" id="9815002at2"/>
<dbReference type="Proteomes" id="UP000297918">
    <property type="component" value="Unassembled WGS sequence"/>
</dbReference>
<protein>
    <submittedName>
        <fullName evidence="3">Lytic transglycosylase domain-containing protein</fullName>
    </submittedName>
</protein>
<name>A0A4R9IPP2_9LEPT</name>
<evidence type="ECO:0000313" key="5">
    <source>
        <dbReference type="Proteomes" id="UP000297394"/>
    </source>
</evidence>
<evidence type="ECO:0000256" key="1">
    <source>
        <dbReference type="ARBA" id="ARBA00007734"/>
    </source>
</evidence>
<evidence type="ECO:0000259" key="2">
    <source>
        <dbReference type="Pfam" id="PF01464"/>
    </source>
</evidence>
<dbReference type="EMBL" id="RQFL01000014">
    <property type="protein sequence ID" value="TGK92635.1"/>
    <property type="molecule type" value="Genomic_DNA"/>
</dbReference>
<dbReference type="Gene3D" id="1.10.530.10">
    <property type="match status" value="1"/>
</dbReference>
<dbReference type="SUPFAM" id="SSF53955">
    <property type="entry name" value="Lysozyme-like"/>
    <property type="match status" value="1"/>
</dbReference>
<dbReference type="InterPro" id="IPR008258">
    <property type="entry name" value="Transglycosylase_SLT_dom_1"/>
</dbReference>
<organism evidence="3 5">
    <name type="scientific">Leptospira bourretii</name>
    <dbReference type="NCBI Taxonomy" id="2484962"/>
    <lineage>
        <taxon>Bacteria</taxon>
        <taxon>Pseudomonadati</taxon>
        <taxon>Spirochaetota</taxon>
        <taxon>Spirochaetia</taxon>
        <taxon>Leptospirales</taxon>
        <taxon>Leptospiraceae</taxon>
        <taxon>Leptospira</taxon>
    </lineage>
</organism>
<dbReference type="EMBL" id="RQFM01000022">
    <property type="protein sequence ID" value="TGK85442.1"/>
    <property type="molecule type" value="Genomic_DNA"/>
</dbReference>
<dbReference type="AlphaFoldDB" id="A0A4R9IPP2"/>
<dbReference type="RefSeq" id="WP_135749201.1">
    <property type="nucleotide sequence ID" value="NZ_RQFL01000014.1"/>
</dbReference>
<dbReference type="InterPro" id="IPR023346">
    <property type="entry name" value="Lysozyme-like_dom_sf"/>
</dbReference>
<evidence type="ECO:0000313" key="6">
    <source>
        <dbReference type="Proteomes" id="UP000297918"/>
    </source>
</evidence>
<reference evidence="3 5" key="2">
    <citation type="journal article" date="2019" name="PLoS Negl. Trop. Dis.">
        <title>Revisiting the worldwide diversity of Leptospira species in the environment.</title>
        <authorList>
            <person name="Vincent A.T."/>
            <person name="Schiettekatte O."/>
            <person name="Bourhy P."/>
            <person name="Veyrier F.J."/>
            <person name="Picardeau M."/>
        </authorList>
    </citation>
    <scope>NUCLEOTIDE SEQUENCE [LARGE SCALE GENOMIC DNA]</scope>
    <source>
        <strain evidence="3 5">201800280</strain>
        <strain evidence="4">201800281</strain>
    </source>
</reference>